<evidence type="ECO:0000259" key="2">
    <source>
        <dbReference type="Pfam" id="PF23247"/>
    </source>
</evidence>
<dbReference type="InterPro" id="IPR057135">
    <property type="entry name" value="At4g27190-like_LRR"/>
</dbReference>
<name>A0AAV5MSW0_9ROSI</name>
<evidence type="ECO:0000313" key="3">
    <source>
        <dbReference type="EMBL" id="GKV53081.1"/>
    </source>
</evidence>
<dbReference type="Proteomes" id="UP001054252">
    <property type="component" value="Unassembled WGS sequence"/>
</dbReference>
<protein>
    <recommendedName>
        <fullName evidence="2">Disease resistance protein At4g27190-like leucine-rich repeats domain-containing protein</fullName>
    </recommendedName>
</protein>
<accession>A0AAV5MSW0</accession>
<comment type="caution">
    <text evidence="3">The sequence shown here is derived from an EMBL/GenBank/DDBJ whole genome shotgun (WGS) entry which is preliminary data.</text>
</comment>
<evidence type="ECO:0000256" key="1">
    <source>
        <dbReference type="ARBA" id="ARBA00022821"/>
    </source>
</evidence>
<gene>
    <name evidence="3" type="ORF">SLEP1_g59627</name>
</gene>
<dbReference type="AlphaFoldDB" id="A0AAV5MSW0"/>
<dbReference type="InterPro" id="IPR032675">
    <property type="entry name" value="LRR_dom_sf"/>
</dbReference>
<dbReference type="PANTHER" id="PTHR33463">
    <property type="entry name" value="NB-ARC DOMAIN-CONTAINING PROTEIN-RELATED"/>
    <property type="match status" value="1"/>
</dbReference>
<dbReference type="EMBL" id="BPVZ01001059">
    <property type="protein sequence ID" value="GKV53081.1"/>
    <property type="molecule type" value="Genomic_DNA"/>
</dbReference>
<dbReference type="Pfam" id="PF23247">
    <property type="entry name" value="LRR_RPS2"/>
    <property type="match status" value="1"/>
</dbReference>
<keyword evidence="1" id="KW-0611">Plant defense</keyword>
<sequence>MGSWSKIWDDKHDVNSFCQLNSLTVDSCEKLLNIFPFSMLERVRQKLDTLEIQNCDSLEEIFGASQPQAQITTQPTNLVEIVPMFLFPELTHINLSKLPKLKGFVPPIHINEWPSLKRLRVHGCDEVQIFASELPSFLGINEDDKLQIQLISKVTTKIIAYRNFTKLNGCGLENFFIQKEWEDMLPATCQAPSNCRW</sequence>
<evidence type="ECO:0000313" key="4">
    <source>
        <dbReference type="Proteomes" id="UP001054252"/>
    </source>
</evidence>
<proteinExistence type="predicted"/>
<reference evidence="3 4" key="1">
    <citation type="journal article" date="2021" name="Commun. Biol.">
        <title>The genome of Shorea leprosula (Dipterocarpaceae) highlights the ecological relevance of drought in aseasonal tropical rainforests.</title>
        <authorList>
            <person name="Ng K.K.S."/>
            <person name="Kobayashi M.J."/>
            <person name="Fawcett J.A."/>
            <person name="Hatakeyama M."/>
            <person name="Paape T."/>
            <person name="Ng C.H."/>
            <person name="Ang C.C."/>
            <person name="Tnah L.H."/>
            <person name="Lee C.T."/>
            <person name="Nishiyama T."/>
            <person name="Sese J."/>
            <person name="O'Brien M.J."/>
            <person name="Copetti D."/>
            <person name="Mohd Noor M.I."/>
            <person name="Ong R.C."/>
            <person name="Putra M."/>
            <person name="Sireger I.Z."/>
            <person name="Indrioko S."/>
            <person name="Kosugi Y."/>
            <person name="Izuno A."/>
            <person name="Isagi Y."/>
            <person name="Lee S.L."/>
            <person name="Shimizu K.K."/>
        </authorList>
    </citation>
    <scope>NUCLEOTIDE SEQUENCE [LARGE SCALE GENOMIC DNA]</scope>
    <source>
        <strain evidence="3">214</strain>
    </source>
</reference>
<dbReference type="SUPFAM" id="SSF52047">
    <property type="entry name" value="RNI-like"/>
    <property type="match status" value="1"/>
</dbReference>
<dbReference type="Gene3D" id="3.80.10.10">
    <property type="entry name" value="Ribonuclease Inhibitor"/>
    <property type="match status" value="1"/>
</dbReference>
<organism evidence="3 4">
    <name type="scientific">Rubroshorea leprosula</name>
    <dbReference type="NCBI Taxonomy" id="152421"/>
    <lineage>
        <taxon>Eukaryota</taxon>
        <taxon>Viridiplantae</taxon>
        <taxon>Streptophyta</taxon>
        <taxon>Embryophyta</taxon>
        <taxon>Tracheophyta</taxon>
        <taxon>Spermatophyta</taxon>
        <taxon>Magnoliopsida</taxon>
        <taxon>eudicotyledons</taxon>
        <taxon>Gunneridae</taxon>
        <taxon>Pentapetalae</taxon>
        <taxon>rosids</taxon>
        <taxon>malvids</taxon>
        <taxon>Malvales</taxon>
        <taxon>Dipterocarpaceae</taxon>
        <taxon>Rubroshorea</taxon>
    </lineage>
</organism>
<dbReference type="InterPro" id="IPR050905">
    <property type="entry name" value="Plant_NBS-LRR"/>
</dbReference>
<feature type="domain" description="Disease resistance protein At4g27190-like leucine-rich repeats" evidence="2">
    <location>
        <begin position="5"/>
        <end position="128"/>
    </location>
</feature>
<keyword evidence="4" id="KW-1185">Reference proteome</keyword>
<dbReference type="PANTHER" id="PTHR33463:SF209">
    <property type="entry name" value="DISEASE RESISTANCE PROTEIN RPS2-LIKE"/>
    <property type="match status" value="1"/>
</dbReference>